<accession>A0ABT2JV25</accession>
<dbReference type="InterPro" id="IPR054612">
    <property type="entry name" value="Phage_capsid-like_C"/>
</dbReference>
<reference evidence="3 4" key="1">
    <citation type="submission" date="2021-10" db="EMBL/GenBank/DDBJ databases">
        <title>Streptomyces gossypii sp. nov., isolated from soil collected from cotton field.</title>
        <authorList>
            <person name="Ge X."/>
            <person name="Chen X."/>
            <person name="Liu W."/>
        </authorList>
    </citation>
    <scope>NUCLEOTIDE SEQUENCE [LARGE SCALE GENOMIC DNA]</scope>
    <source>
        <strain evidence="3 4">N2-109</strain>
    </source>
</reference>
<comment type="caution">
    <text evidence="3">The sequence shown here is derived from an EMBL/GenBank/DDBJ whole genome shotgun (WGS) entry which is preliminary data.</text>
</comment>
<evidence type="ECO:0000259" key="2">
    <source>
        <dbReference type="Pfam" id="PF05065"/>
    </source>
</evidence>
<dbReference type="RefSeq" id="WP_260218471.1">
    <property type="nucleotide sequence ID" value="NZ_JAJAGO010000006.1"/>
</dbReference>
<comment type="subcellular location">
    <subcellularLocation>
        <location evidence="1">Virion</location>
    </subcellularLocation>
</comment>
<name>A0ABT2JV25_9ACTN</name>
<dbReference type="Gene3D" id="3.30.2400.10">
    <property type="entry name" value="Major capsid protein gp5"/>
    <property type="match status" value="1"/>
</dbReference>
<dbReference type="SUPFAM" id="SSF56563">
    <property type="entry name" value="Major capsid protein gp5"/>
    <property type="match status" value="1"/>
</dbReference>
<dbReference type="InterPro" id="IPR024455">
    <property type="entry name" value="Phage_capsid"/>
</dbReference>
<evidence type="ECO:0000313" key="3">
    <source>
        <dbReference type="EMBL" id="MCT2591144.1"/>
    </source>
</evidence>
<keyword evidence="4" id="KW-1185">Reference proteome</keyword>
<dbReference type="Proteomes" id="UP001156389">
    <property type="component" value="Unassembled WGS sequence"/>
</dbReference>
<organism evidence="3 4">
    <name type="scientific">Streptomyces gossypii</name>
    <dbReference type="NCBI Taxonomy" id="2883101"/>
    <lineage>
        <taxon>Bacteria</taxon>
        <taxon>Bacillati</taxon>
        <taxon>Actinomycetota</taxon>
        <taxon>Actinomycetes</taxon>
        <taxon>Kitasatosporales</taxon>
        <taxon>Streptomycetaceae</taxon>
        <taxon>Streptomyces</taxon>
    </lineage>
</organism>
<evidence type="ECO:0000313" key="4">
    <source>
        <dbReference type="Proteomes" id="UP001156389"/>
    </source>
</evidence>
<dbReference type="Pfam" id="PF05065">
    <property type="entry name" value="Phage_capsid"/>
    <property type="match status" value="1"/>
</dbReference>
<sequence>MATPTIPRDSEQLGEILADKTRAKDILASTESLTKFIEDYANRAQGEGTDLQRLVSEETQRQFADFLRENGAEDVKRPDVRAKAPEADPYAGASKATRSQGLYNRNALGAKVDALFTDSGEYFNTIWRGNSNRQSSEVQSKLEQLKNFSSDVPSDGGFLIPETLRSELLKVALETALVRPRARVVPMETLRVPFPSIDSTTNVGSVYGGITGFWTEEGARLQESKPRFGRVVLDAKKLTAYTEVPSELLSDSIVSLSMFIDQMFPEALAFFEDQAFLNGSGVGEPLGVLNGAAAVSVARGTANTIAFTDVISMYARMLPQSMSRAVWVASIDSFPQLASMSFTPDGGTVPVSPMQWLNNGQLIGAPPMTLLGRPVVFTEKVPALGGAGDLSLVDFGFYLIGDRQAMQARQSDDFKFDTDEVAFRIIERIDGRPWLQSPITPANGGNSLSPIVKLGDAA</sequence>
<dbReference type="NCBIfam" id="TIGR01554">
    <property type="entry name" value="major_cap_HK97"/>
    <property type="match status" value="1"/>
</dbReference>
<feature type="domain" description="Phage capsid-like C-terminal" evidence="2">
    <location>
        <begin position="156"/>
        <end position="441"/>
    </location>
</feature>
<evidence type="ECO:0000256" key="1">
    <source>
        <dbReference type="ARBA" id="ARBA00004328"/>
    </source>
</evidence>
<proteinExistence type="predicted"/>
<dbReference type="EMBL" id="JAJAGO010000006">
    <property type="protein sequence ID" value="MCT2591144.1"/>
    <property type="molecule type" value="Genomic_DNA"/>
</dbReference>
<gene>
    <name evidence="3" type="ORF">LHJ74_14715</name>
</gene>
<protein>
    <submittedName>
        <fullName evidence="3">Phage major capsid protein</fullName>
    </submittedName>
</protein>